<sequence length="364" mass="40367">MPEPRGWDYRTERMRFKALVVTVLLVVGGYTAFWFYIAGKVEEKARIWIAAQESRGVHAFYGDLAVEGFPYKIVVKLSELKVELAPELTRRGEANLIFPEVAIVAFPWKLNHAVLSSAYGDVVLGPMQSPDMTMAVDGLKASLVLDRDSRQPERLSLTSERLSWAYSSLGDKVPPSEARNLQLHVRRALEVTDGRQAMELPALLEVFLSAEDVVAHEIPVGIFGKKADLIRLHTVLHASEFPRYDREGLSRWRDEGGTLAVRTLEVRSGKMEFAMDGELTLDQDLKPLGAFSSQIRGLDHIVAVLSGHSGFQEEPGSMILEELKNMGENEGDKGKMLSLAISLQNGLLFLGPIPVYELAPLAAE</sequence>
<proteinExistence type="predicted"/>
<protein>
    <submittedName>
        <fullName evidence="2">DUF2125 domain-containing protein</fullName>
    </submittedName>
</protein>
<keyword evidence="1" id="KW-0472">Membrane</keyword>
<feature type="transmembrane region" description="Helical" evidence="1">
    <location>
        <begin position="18"/>
        <end position="37"/>
    </location>
</feature>
<accession>A0A501PMK1</accession>
<keyword evidence="1" id="KW-1133">Transmembrane helix</keyword>
<comment type="caution">
    <text evidence="2">The sequence shown here is derived from an EMBL/GenBank/DDBJ whole genome shotgun (WGS) entry which is preliminary data.</text>
</comment>
<reference evidence="3" key="1">
    <citation type="submission" date="2019-06" db="EMBL/GenBank/DDBJ databases">
        <title>The complete genome of Emcibacter congregatus ZYLT.</title>
        <authorList>
            <person name="Zhao Z."/>
        </authorList>
    </citation>
    <scope>NUCLEOTIDE SEQUENCE [LARGE SCALE GENOMIC DNA]</scope>
    <source>
        <strain evidence="3">MCCC 1A06723</strain>
    </source>
</reference>
<gene>
    <name evidence="2" type="ORF">FIV46_05485</name>
</gene>
<keyword evidence="1" id="KW-0812">Transmembrane</keyword>
<name>A0A501PMK1_9PROT</name>
<evidence type="ECO:0000256" key="1">
    <source>
        <dbReference type="SAM" id="Phobius"/>
    </source>
</evidence>
<evidence type="ECO:0000313" key="2">
    <source>
        <dbReference type="EMBL" id="TPD61663.1"/>
    </source>
</evidence>
<organism evidence="2 3">
    <name type="scientific">Emcibacter nanhaiensis</name>
    <dbReference type="NCBI Taxonomy" id="1505037"/>
    <lineage>
        <taxon>Bacteria</taxon>
        <taxon>Pseudomonadati</taxon>
        <taxon>Pseudomonadota</taxon>
        <taxon>Alphaproteobacteria</taxon>
        <taxon>Emcibacterales</taxon>
        <taxon>Emcibacteraceae</taxon>
        <taxon>Emcibacter</taxon>
    </lineage>
</organism>
<dbReference type="OrthoDB" id="8478166at2"/>
<evidence type="ECO:0000313" key="3">
    <source>
        <dbReference type="Proteomes" id="UP000319148"/>
    </source>
</evidence>
<dbReference type="InterPro" id="IPR018666">
    <property type="entry name" value="DUF2125"/>
</dbReference>
<dbReference type="Pfam" id="PF09898">
    <property type="entry name" value="DUF2125"/>
    <property type="match status" value="1"/>
</dbReference>
<dbReference type="EMBL" id="VFIY01000005">
    <property type="protein sequence ID" value="TPD61663.1"/>
    <property type="molecule type" value="Genomic_DNA"/>
</dbReference>
<dbReference type="Proteomes" id="UP000319148">
    <property type="component" value="Unassembled WGS sequence"/>
</dbReference>
<keyword evidence="3" id="KW-1185">Reference proteome</keyword>
<dbReference type="AlphaFoldDB" id="A0A501PMK1"/>